<dbReference type="SUPFAM" id="SSF53474">
    <property type="entry name" value="alpha/beta-Hydrolases"/>
    <property type="match status" value="1"/>
</dbReference>
<accession>A0AAU6S8X8</accession>
<dbReference type="InterPro" id="IPR050471">
    <property type="entry name" value="AB_hydrolase"/>
</dbReference>
<feature type="domain" description="Peptidase S33 tripeptidyl aminopeptidase-like C-terminal" evidence="2">
    <location>
        <begin position="164"/>
        <end position="226"/>
    </location>
</feature>
<dbReference type="Pfam" id="PF00561">
    <property type="entry name" value="Abhydrolase_1"/>
    <property type="match status" value="1"/>
</dbReference>
<dbReference type="PANTHER" id="PTHR43433">
    <property type="entry name" value="HYDROLASE, ALPHA/BETA FOLD FAMILY PROTEIN"/>
    <property type="match status" value="1"/>
</dbReference>
<dbReference type="EMBL" id="CP151632">
    <property type="protein sequence ID" value="WZO33357.1"/>
    <property type="molecule type" value="Genomic_DNA"/>
</dbReference>
<keyword evidence="3" id="KW-0378">Hydrolase</keyword>
<organism evidence="3">
    <name type="scientific">Microbacterium sp. LWS13-1.2</name>
    <dbReference type="NCBI Taxonomy" id="3135264"/>
    <lineage>
        <taxon>Bacteria</taxon>
        <taxon>Bacillati</taxon>
        <taxon>Actinomycetota</taxon>
        <taxon>Actinomycetes</taxon>
        <taxon>Micrococcales</taxon>
        <taxon>Microbacteriaceae</taxon>
        <taxon>Microbacterium</taxon>
    </lineage>
</organism>
<gene>
    <name evidence="3" type="ORF">MRBLWS13_000980</name>
</gene>
<dbReference type="InterPro" id="IPR000073">
    <property type="entry name" value="AB_hydrolase_1"/>
</dbReference>
<evidence type="ECO:0000259" key="2">
    <source>
        <dbReference type="Pfam" id="PF08386"/>
    </source>
</evidence>
<reference evidence="3" key="1">
    <citation type="submission" date="2024-04" db="EMBL/GenBank/DDBJ databases">
        <authorList>
            <person name="Roder T."/>
            <person name="Oberhansli S."/>
            <person name="Kreuzer M."/>
        </authorList>
    </citation>
    <scope>NUCLEOTIDE SEQUENCE</scope>
    <source>
        <strain evidence="3">LWS13-1.2</strain>
    </source>
</reference>
<evidence type="ECO:0000313" key="3">
    <source>
        <dbReference type="EMBL" id="WZO33357.1"/>
    </source>
</evidence>
<name>A0AAU6S8X8_9MICO</name>
<dbReference type="GO" id="GO:0016787">
    <property type="term" value="F:hydrolase activity"/>
    <property type="evidence" value="ECO:0007669"/>
    <property type="project" value="UniProtKB-KW"/>
</dbReference>
<dbReference type="InterPro" id="IPR013595">
    <property type="entry name" value="Pept_S33_TAP-like_C"/>
</dbReference>
<dbReference type="RefSeq" id="WP_349427914.1">
    <property type="nucleotide sequence ID" value="NZ_CP151632.1"/>
</dbReference>
<proteinExistence type="predicted"/>
<dbReference type="AlphaFoldDB" id="A0AAU6S8X8"/>
<dbReference type="PANTHER" id="PTHR43433:SF5">
    <property type="entry name" value="AB HYDROLASE-1 DOMAIN-CONTAINING PROTEIN"/>
    <property type="match status" value="1"/>
</dbReference>
<dbReference type="InterPro" id="IPR029058">
    <property type="entry name" value="AB_hydrolase_fold"/>
</dbReference>
<sequence length="229" mass="24309">MAETQIFEPDGRAIPYVDERADGPALVLIPGRGLNISYLGPLTHALAEEDFHVVRIGPRHPRAAADQVVSMHDLAQDVVDVMEHLGLASAWVGGHAFGGSVARAVSLDHPGRVNGVLLLGVEGAVATDELSSDVSEIPAQARDAEVESMQRAALEATPELEWSSLAPAVPVLVVQGTEDRMTPPSNGEELQASAPDRVSVTRVEGAGHLFPVTHVGATAWPIEDYLDWD</sequence>
<evidence type="ECO:0000259" key="1">
    <source>
        <dbReference type="Pfam" id="PF00561"/>
    </source>
</evidence>
<protein>
    <submittedName>
        <fullName evidence="3">Alpha/beta hydrolase</fullName>
    </submittedName>
</protein>
<dbReference type="Gene3D" id="3.40.50.1820">
    <property type="entry name" value="alpha/beta hydrolase"/>
    <property type="match status" value="1"/>
</dbReference>
<dbReference type="Pfam" id="PF08386">
    <property type="entry name" value="Abhydrolase_4"/>
    <property type="match status" value="1"/>
</dbReference>
<feature type="domain" description="AB hydrolase-1" evidence="1">
    <location>
        <begin position="24"/>
        <end position="137"/>
    </location>
</feature>